<organism evidence="1 2">
    <name type="scientific">Phenylobacterium ferrooxidans</name>
    <dbReference type="NCBI Taxonomy" id="2982689"/>
    <lineage>
        <taxon>Bacteria</taxon>
        <taxon>Pseudomonadati</taxon>
        <taxon>Pseudomonadota</taxon>
        <taxon>Alphaproteobacteria</taxon>
        <taxon>Caulobacterales</taxon>
        <taxon>Caulobacteraceae</taxon>
        <taxon>Phenylobacterium</taxon>
    </lineage>
</organism>
<evidence type="ECO:0000313" key="2">
    <source>
        <dbReference type="Proteomes" id="UP001598130"/>
    </source>
</evidence>
<reference evidence="1 2" key="1">
    <citation type="submission" date="2022-09" db="EMBL/GenBank/DDBJ databases">
        <title>New species of Phenylobacterium.</title>
        <authorList>
            <person name="Mieszkin S."/>
        </authorList>
    </citation>
    <scope>NUCLEOTIDE SEQUENCE [LARGE SCALE GENOMIC DNA]</scope>
    <source>
        <strain evidence="1 2">HK31-G</strain>
    </source>
</reference>
<keyword evidence="2" id="KW-1185">Reference proteome</keyword>
<dbReference type="EMBL" id="JAOTJD010000013">
    <property type="protein sequence ID" value="MFD3264023.1"/>
    <property type="molecule type" value="Genomic_DNA"/>
</dbReference>
<name>A0ABW6CLS3_9CAUL</name>
<evidence type="ECO:0000313" key="1">
    <source>
        <dbReference type="EMBL" id="MFD3264023.1"/>
    </source>
</evidence>
<protein>
    <recommendedName>
        <fullName evidence="3">Peptidase C39 domain-containing protein</fullName>
    </recommendedName>
</protein>
<accession>A0ABW6CLS3</accession>
<dbReference type="RefSeq" id="WP_377369383.1">
    <property type="nucleotide sequence ID" value="NZ_JAOTJD010000013.1"/>
</dbReference>
<dbReference type="Proteomes" id="UP001598130">
    <property type="component" value="Unassembled WGS sequence"/>
</dbReference>
<sequence>MEPVPYLAQTTAGGCGPCSFIMVARYFDPGLSLTEEDALKEFGFGDRPRHFALAPCFFHAGKALGLKAQIKSMDRATLRGELEEGPVIVLHRASEEPGAVPHFSVALAGTKTHITRHDPGFGAGLIDDWERFERLWGAVKVDWFPFAGNQAVILRPEP</sequence>
<dbReference type="Gene3D" id="3.90.70.10">
    <property type="entry name" value="Cysteine proteinases"/>
    <property type="match status" value="1"/>
</dbReference>
<evidence type="ECO:0008006" key="3">
    <source>
        <dbReference type="Google" id="ProtNLM"/>
    </source>
</evidence>
<comment type="caution">
    <text evidence="1">The sequence shown here is derived from an EMBL/GenBank/DDBJ whole genome shotgun (WGS) entry which is preliminary data.</text>
</comment>
<proteinExistence type="predicted"/>
<gene>
    <name evidence="1" type="ORF">OCL97_08630</name>
</gene>